<evidence type="ECO:0000313" key="2">
    <source>
        <dbReference type="EMBL" id="PIO57969.1"/>
    </source>
</evidence>
<protein>
    <submittedName>
        <fullName evidence="2">Uncharacterized protein</fullName>
    </submittedName>
</protein>
<organism evidence="2 3">
    <name type="scientific">Teladorsagia circumcincta</name>
    <name type="common">Brown stomach worm</name>
    <name type="synonym">Ostertagia circumcincta</name>
    <dbReference type="NCBI Taxonomy" id="45464"/>
    <lineage>
        <taxon>Eukaryota</taxon>
        <taxon>Metazoa</taxon>
        <taxon>Ecdysozoa</taxon>
        <taxon>Nematoda</taxon>
        <taxon>Chromadorea</taxon>
        <taxon>Rhabditida</taxon>
        <taxon>Rhabditina</taxon>
        <taxon>Rhabditomorpha</taxon>
        <taxon>Strongyloidea</taxon>
        <taxon>Trichostrongylidae</taxon>
        <taxon>Teladorsagia</taxon>
    </lineage>
</organism>
<dbReference type="AlphaFoldDB" id="A0A2G9TJ13"/>
<name>A0A2G9TJ13_TELCI</name>
<proteinExistence type="predicted"/>
<feature type="compositionally biased region" description="Basic and acidic residues" evidence="1">
    <location>
        <begin position="13"/>
        <end position="34"/>
    </location>
</feature>
<accession>A0A2G9TJ13</accession>
<keyword evidence="3" id="KW-1185">Reference proteome</keyword>
<dbReference type="Proteomes" id="UP000230423">
    <property type="component" value="Unassembled WGS sequence"/>
</dbReference>
<evidence type="ECO:0000313" key="3">
    <source>
        <dbReference type="Proteomes" id="UP000230423"/>
    </source>
</evidence>
<evidence type="ECO:0000256" key="1">
    <source>
        <dbReference type="SAM" id="MobiDB-lite"/>
    </source>
</evidence>
<dbReference type="EMBL" id="KZ362930">
    <property type="protein sequence ID" value="PIO57969.1"/>
    <property type="molecule type" value="Genomic_DNA"/>
</dbReference>
<feature type="region of interest" description="Disordered" evidence="1">
    <location>
        <begin position="1"/>
        <end position="34"/>
    </location>
</feature>
<reference evidence="2 3" key="1">
    <citation type="submission" date="2015-09" db="EMBL/GenBank/DDBJ databases">
        <title>Draft genome of the parasitic nematode Teladorsagia circumcincta isolate WARC Sus (inbred).</title>
        <authorList>
            <person name="Mitreva M."/>
        </authorList>
    </citation>
    <scope>NUCLEOTIDE SEQUENCE [LARGE SCALE GENOMIC DNA]</scope>
    <source>
        <strain evidence="2 3">S</strain>
    </source>
</reference>
<sequence length="88" mass="10211">MKTAETPVITTRTQEDSQRPPERKSRLSTKRKEDKIDKIIKMTKTAQSPTSLEENVSRPFRAKICGWNFRNKVTMKDAVGEPLPEFFQ</sequence>
<gene>
    <name evidence="2" type="ORF">TELCIR_20608</name>
</gene>